<dbReference type="RefSeq" id="WP_187013882.1">
    <property type="nucleotide sequence ID" value="NZ_JACOQI010000002.1"/>
</dbReference>
<reference evidence="1" key="1">
    <citation type="submission" date="2020-08" db="EMBL/GenBank/DDBJ databases">
        <title>Genome public.</title>
        <authorList>
            <person name="Liu C."/>
            <person name="Sun Q."/>
        </authorList>
    </citation>
    <scope>NUCLEOTIDE SEQUENCE</scope>
    <source>
        <strain evidence="1">BX15</strain>
    </source>
</reference>
<proteinExistence type="predicted"/>
<organism evidence="1 2">
    <name type="scientific">Dysosmobacter segnis</name>
    <dbReference type="NCBI Taxonomy" id="2763042"/>
    <lineage>
        <taxon>Bacteria</taxon>
        <taxon>Bacillati</taxon>
        <taxon>Bacillota</taxon>
        <taxon>Clostridia</taxon>
        <taxon>Eubacteriales</taxon>
        <taxon>Oscillospiraceae</taxon>
        <taxon>Dysosmobacter</taxon>
    </lineage>
</organism>
<gene>
    <name evidence="1" type="ORF">H8Z83_04275</name>
</gene>
<dbReference type="Proteomes" id="UP000620327">
    <property type="component" value="Unassembled WGS sequence"/>
</dbReference>
<comment type="caution">
    <text evidence="1">The sequence shown here is derived from an EMBL/GenBank/DDBJ whole genome shotgun (WGS) entry which is preliminary data.</text>
</comment>
<accession>A0A923S6W8</accession>
<keyword evidence="2" id="KW-1185">Reference proteome</keyword>
<dbReference type="AlphaFoldDB" id="A0A923S6W8"/>
<name>A0A923S6W8_9FIRM</name>
<sequence>MYLKAINATLAAWVVGLFADANIRLGDPQGFLCLRGLLPVLAMGLCILSELKKK</sequence>
<evidence type="ECO:0000313" key="1">
    <source>
        <dbReference type="EMBL" id="MBC5769538.1"/>
    </source>
</evidence>
<dbReference type="EMBL" id="JACOQI010000002">
    <property type="protein sequence ID" value="MBC5769538.1"/>
    <property type="molecule type" value="Genomic_DNA"/>
</dbReference>
<evidence type="ECO:0000313" key="2">
    <source>
        <dbReference type="Proteomes" id="UP000620327"/>
    </source>
</evidence>
<protein>
    <submittedName>
        <fullName evidence="1">Uncharacterized protein</fullName>
    </submittedName>
</protein>